<dbReference type="InterPro" id="IPR055170">
    <property type="entry name" value="GFO_IDH_MocA-like_dom"/>
</dbReference>
<organism evidence="3 4">
    <name type="scientific">Pedobacter psychrophilus</name>
    <dbReference type="NCBI Taxonomy" id="1826909"/>
    <lineage>
        <taxon>Bacteria</taxon>
        <taxon>Pseudomonadati</taxon>
        <taxon>Bacteroidota</taxon>
        <taxon>Sphingobacteriia</taxon>
        <taxon>Sphingobacteriales</taxon>
        <taxon>Sphingobacteriaceae</taxon>
        <taxon>Pedobacter</taxon>
    </lineage>
</organism>
<comment type="caution">
    <text evidence="3">The sequence shown here is derived from an EMBL/GenBank/DDBJ whole genome shotgun (WGS) entry which is preliminary data.</text>
</comment>
<dbReference type="InterPro" id="IPR000683">
    <property type="entry name" value="Gfo/Idh/MocA-like_OxRdtase_N"/>
</dbReference>
<protein>
    <submittedName>
        <fullName evidence="3">Oxidoreductase</fullName>
    </submittedName>
</protein>
<reference evidence="3 4" key="2">
    <citation type="submission" date="2016-06" db="EMBL/GenBank/DDBJ databases">
        <title>Pedobacter psychrophilus sp. nov., isolated from Antarctic fragmentary rock.</title>
        <authorList>
            <person name="Svec P."/>
        </authorList>
    </citation>
    <scope>NUCLEOTIDE SEQUENCE [LARGE SCALE GENOMIC DNA]</scope>
    <source>
        <strain evidence="3 4">CCM 8644</strain>
    </source>
</reference>
<dbReference type="RefSeq" id="WP_068822785.1">
    <property type="nucleotide sequence ID" value="NZ_LWHJ01000028.1"/>
</dbReference>
<dbReference type="InterPro" id="IPR036291">
    <property type="entry name" value="NAD(P)-bd_dom_sf"/>
</dbReference>
<gene>
    <name evidence="3" type="ORF">A5893_11380</name>
</gene>
<dbReference type="Pfam" id="PF01408">
    <property type="entry name" value="GFO_IDH_MocA"/>
    <property type="match status" value="1"/>
</dbReference>
<evidence type="ECO:0000313" key="3">
    <source>
        <dbReference type="EMBL" id="OAQ39261.1"/>
    </source>
</evidence>
<reference evidence="3 4" key="1">
    <citation type="submission" date="2016-04" db="EMBL/GenBank/DDBJ databases">
        <authorList>
            <person name="Evans L.H."/>
            <person name="Alamgir A."/>
            <person name="Owens N."/>
            <person name="Weber N.D."/>
            <person name="Virtaneva K."/>
            <person name="Barbian K."/>
            <person name="Babar A."/>
            <person name="Rosenke K."/>
        </authorList>
    </citation>
    <scope>NUCLEOTIDE SEQUENCE [LARGE SCALE GENOMIC DNA]</scope>
    <source>
        <strain evidence="3 4">CCM 8644</strain>
    </source>
</reference>
<sequence length="337" mass="38342">MENKIKVGLLAYGMSGKIFHAPFIEAHEGFELTAINERSKDDAKKDYPNVIIYKEIEAILNDDRLELIIINTPNFTHYEYAKATLIAGKNVLIEKPFSVTKAEAEELYSLAFRKGLKVLAFQNRRFDSDFLAVQKVIKSGKLGKISEAHIRFDRYRNEISPKQFKEKPYPGAGVFYDLGAHIIDQAIALFGIPSEFKKTYGKLRKETEVDDYAFAHLTYPNGLNVFATCNMLVVHPQPAYVFNGENGTLIKNRTDIQENQLNEGIKPTDSQYGIEEKNQEGVLYTIDEKGKVVKEIVAAEKGNYMLLFDDVYKALKSDKDYFINQNDILAQLSILEK</sequence>
<dbReference type="SUPFAM" id="SSF51735">
    <property type="entry name" value="NAD(P)-binding Rossmann-fold domains"/>
    <property type="match status" value="1"/>
</dbReference>
<dbReference type="Proteomes" id="UP000078459">
    <property type="component" value="Unassembled WGS sequence"/>
</dbReference>
<dbReference type="Gene3D" id="3.30.360.10">
    <property type="entry name" value="Dihydrodipicolinate Reductase, domain 2"/>
    <property type="match status" value="1"/>
</dbReference>
<dbReference type="InterPro" id="IPR051317">
    <property type="entry name" value="Gfo/Idh/MocA_oxidoreduct"/>
</dbReference>
<accession>A0A179DE06</accession>
<name>A0A179DE06_9SPHI</name>
<dbReference type="Gene3D" id="3.40.50.720">
    <property type="entry name" value="NAD(P)-binding Rossmann-like Domain"/>
    <property type="match status" value="1"/>
</dbReference>
<dbReference type="STRING" id="1826909.A5893_11380"/>
<evidence type="ECO:0000313" key="4">
    <source>
        <dbReference type="Proteomes" id="UP000078459"/>
    </source>
</evidence>
<evidence type="ECO:0000259" key="2">
    <source>
        <dbReference type="Pfam" id="PF22725"/>
    </source>
</evidence>
<evidence type="ECO:0000259" key="1">
    <source>
        <dbReference type="Pfam" id="PF01408"/>
    </source>
</evidence>
<dbReference type="Pfam" id="PF22725">
    <property type="entry name" value="GFO_IDH_MocA_C3"/>
    <property type="match status" value="1"/>
</dbReference>
<dbReference type="PANTHER" id="PTHR43708:SF7">
    <property type="entry name" value="OXIDOREDUCTASE"/>
    <property type="match status" value="1"/>
</dbReference>
<feature type="domain" description="GFO/IDH/MocA-like oxidoreductase" evidence="2">
    <location>
        <begin position="130"/>
        <end position="249"/>
    </location>
</feature>
<dbReference type="EMBL" id="LWHJ01000028">
    <property type="protein sequence ID" value="OAQ39261.1"/>
    <property type="molecule type" value="Genomic_DNA"/>
</dbReference>
<feature type="domain" description="Gfo/Idh/MocA-like oxidoreductase N-terminal" evidence="1">
    <location>
        <begin position="5"/>
        <end position="118"/>
    </location>
</feature>
<dbReference type="GO" id="GO:0000166">
    <property type="term" value="F:nucleotide binding"/>
    <property type="evidence" value="ECO:0007669"/>
    <property type="project" value="InterPro"/>
</dbReference>
<dbReference type="OrthoDB" id="9815825at2"/>
<dbReference type="AlphaFoldDB" id="A0A179DE06"/>
<proteinExistence type="predicted"/>
<keyword evidence="4" id="KW-1185">Reference proteome</keyword>
<dbReference type="PANTHER" id="PTHR43708">
    <property type="entry name" value="CONSERVED EXPRESSED OXIDOREDUCTASE (EUROFUNG)"/>
    <property type="match status" value="1"/>
</dbReference>